<dbReference type="Pfam" id="PF26571">
    <property type="entry name" value="VldE"/>
    <property type="match status" value="1"/>
</dbReference>
<evidence type="ECO:0000259" key="1">
    <source>
        <dbReference type="Pfam" id="PF26571"/>
    </source>
</evidence>
<reference evidence="2 3" key="1">
    <citation type="submission" date="2020-10" db="EMBL/GenBank/DDBJ databases">
        <title>Nocardioides sp. isolated from sludge.</title>
        <authorList>
            <person name="Zhang X."/>
        </authorList>
    </citation>
    <scope>NUCLEOTIDE SEQUENCE [LARGE SCALE GENOMIC DNA]</scope>
    <source>
        <strain evidence="2 3">Y6</strain>
    </source>
</reference>
<comment type="caution">
    <text evidence="2">The sequence shown here is derived from an EMBL/GenBank/DDBJ whole genome shotgun (WGS) entry which is preliminary data.</text>
</comment>
<feature type="domain" description="ARB-07466-like C-terminal" evidence="1">
    <location>
        <begin position="184"/>
        <end position="280"/>
    </location>
</feature>
<proteinExistence type="predicted"/>
<dbReference type="EMBL" id="JADCSA010000002">
    <property type="protein sequence ID" value="MBE7323711.1"/>
    <property type="molecule type" value="Genomic_DNA"/>
</dbReference>
<keyword evidence="3" id="KW-1185">Reference proteome</keyword>
<sequence length="288" mass="30915">MAKHRHKRETNARAIPRAALVAAPVAVLATVSAVTLGVVQADPAPQGTYLADTQRVEAAIADRTQPVSRAAVRRGEAVVTKRVEARKAEAQERRATQRAVANADTRLWTTVALNLWSASGKAGEKVGLLDAGKKVLVTGREADGREELVVNGKSRWVTAGYLSADKPVATTINGDCTNGTSVPSNVDPSIIKVHRAVCAAFPQVTTYGTWRSDGEHGQGRAVDIMVSGETGWAIAEMLRANHASLGIEYLIYAQKIWSVERSGEGWRGMSDRGSTTANHYDHVHVTVY</sequence>
<gene>
    <name evidence="2" type="ORF">IEQ44_03470</name>
</gene>
<evidence type="ECO:0000313" key="3">
    <source>
        <dbReference type="Proteomes" id="UP000756387"/>
    </source>
</evidence>
<dbReference type="Proteomes" id="UP000756387">
    <property type="component" value="Unassembled WGS sequence"/>
</dbReference>
<name>A0ABR9RQ65_9ACTN</name>
<protein>
    <submittedName>
        <fullName evidence="2">SH3 domain-containing protein</fullName>
    </submittedName>
</protein>
<dbReference type="RefSeq" id="WP_193637012.1">
    <property type="nucleotide sequence ID" value="NZ_JADCSA010000002.1"/>
</dbReference>
<organism evidence="2 3">
    <name type="scientific">Nocardioides malaquae</name>
    <dbReference type="NCBI Taxonomy" id="2773426"/>
    <lineage>
        <taxon>Bacteria</taxon>
        <taxon>Bacillati</taxon>
        <taxon>Actinomycetota</taxon>
        <taxon>Actinomycetes</taxon>
        <taxon>Propionibacteriales</taxon>
        <taxon>Nocardioidaceae</taxon>
        <taxon>Nocardioides</taxon>
    </lineage>
</organism>
<evidence type="ECO:0000313" key="2">
    <source>
        <dbReference type="EMBL" id="MBE7323711.1"/>
    </source>
</evidence>
<dbReference type="InterPro" id="IPR058593">
    <property type="entry name" value="ARB_07466-like_C"/>
</dbReference>
<accession>A0ABR9RQ65</accession>